<dbReference type="InterPro" id="IPR050334">
    <property type="entry name" value="Molybdenum_import_ModC"/>
</dbReference>
<evidence type="ECO:0000256" key="2">
    <source>
        <dbReference type="ARBA" id="ARBA00022840"/>
    </source>
</evidence>
<dbReference type="PANTHER" id="PTHR43514:SF4">
    <property type="entry name" value="ABC TRANSPORTER I FAMILY MEMBER 10"/>
    <property type="match status" value="1"/>
</dbReference>
<dbReference type="Proteomes" id="UP000092698">
    <property type="component" value="Chromosome"/>
</dbReference>
<keyword evidence="5" id="KW-1185">Reference proteome</keyword>
<dbReference type="Pfam" id="PF00005">
    <property type="entry name" value="ABC_tran"/>
    <property type="match status" value="1"/>
</dbReference>
<dbReference type="InterPro" id="IPR003593">
    <property type="entry name" value="AAA+_ATPase"/>
</dbReference>
<accession>A0A1C7DBW6</accession>
<feature type="domain" description="ABC transporter" evidence="3">
    <location>
        <begin position="1"/>
        <end position="204"/>
    </location>
</feature>
<gene>
    <name evidence="4" type="primary">cysA</name>
    <name evidence="4" type="ORF">A6F65_02482</name>
</gene>
<keyword evidence="2 4" id="KW-0067">ATP-binding</keyword>
<dbReference type="RefSeq" id="WP_067789354.1">
    <property type="nucleotide sequence ID" value="NZ_CP016545.1"/>
</dbReference>
<dbReference type="InterPro" id="IPR017871">
    <property type="entry name" value="ABC_transporter-like_CS"/>
</dbReference>
<dbReference type="GO" id="GO:0016887">
    <property type="term" value="F:ATP hydrolysis activity"/>
    <property type="evidence" value="ECO:0007669"/>
    <property type="project" value="InterPro"/>
</dbReference>
<keyword evidence="1" id="KW-0547">Nucleotide-binding</keyword>
<organism evidence="4 5">
    <name type="scientific">Paraurantiacibacter namhicola</name>
    <dbReference type="NCBI Taxonomy" id="645517"/>
    <lineage>
        <taxon>Bacteria</taxon>
        <taxon>Pseudomonadati</taxon>
        <taxon>Pseudomonadota</taxon>
        <taxon>Alphaproteobacteria</taxon>
        <taxon>Sphingomonadales</taxon>
        <taxon>Erythrobacteraceae</taxon>
        <taxon>Paraurantiacibacter</taxon>
    </lineage>
</organism>
<dbReference type="InterPro" id="IPR027417">
    <property type="entry name" value="P-loop_NTPase"/>
</dbReference>
<evidence type="ECO:0000313" key="5">
    <source>
        <dbReference type="Proteomes" id="UP000092698"/>
    </source>
</evidence>
<dbReference type="EMBL" id="CP016545">
    <property type="protein sequence ID" value="ANU08763.1"/>
    <property type="molecule type" value="Genomic_DNA"/>
</dbReference>
<name>A0A1C7DBW6_9SPHN</name>
<dbReference type="AlphaFoldDB" id="A0A1C7DBW6"/>
<dbReference type="PROSITE" id="PS50893">
    <property type="entry name" value="ABC_TRANSPORTER_2"/>
    <property type="match status" value="1"/>
</dbReference>
<evidence type="ECO:0000313" key="4">
    <source>
        <dbReference type="EMBL" id="ANU08763.1"/>
    </source>
</evidence>
<dbReference type="PROSITE" id="PS00211">
    <property type="entry name" value="ABC_TRANSPORTER_1"/>
    <property type="match status" value="1"/>
</dbReference>
<evidence type="ECO:0000256" key="1">
    <source>
        <dbReference type="ARBA" id="ARBA00022741"/>
    </source>
</evidence>
<dbReference type="STRING" id="645517.A6F65_02482"/>
<proteinExistence type="predicted"/>
<evidence type="ECO:0000259" key="3">
    <source>
        <dbReference type="PROSITE" id="PS50893"/>
    </source>
</evidence>
<dbReference type="GO" id="GO:0005524">
    <property type="term" value="F:ATP binding"/>
    <property type="evidence" value="ECO:0007669"/>
    <property type="project" value="UniProtKB-KW"/>
</dbReference>
<sequence>MRFDCDFSFCVGEGSRRLVLKSDARLVALTGPSGVGKTTALHCIAGLRQPLGGHIRIGGRALDGLAPEQRRAGVVFQDLRLFDHMSVAANLAFGARPEAGDAANLADISDMLGLGGLLDRYPANLSGGEARRVALARAILSNPDFLLLDEPMSSLDAARADRIAGLIERLRDELDIPILLVSHSDSEVARLASESVTLSASGDMTAS</sequence>
<dbReference type="Gene3D" id="3.40.50.300">
    <property type="entry name" value="P-loop containing nucleotide triphosphate hydrolases"/>
    <property type="match status" value="1"/>
</dbReference>
<protein>
    <submittedName>
        <fullName evidence="4">Sulfate/thiosulfate import ATP-binding protein CysA</fullName>
        <ecNumber evidence="4">3.6.3.25</ecNumber>
    </submittedName>
</protein>
<dbReference type="SMART" id="SM00382">
    <property type="entry name" value="AAA"/>
    <property type="match status" value="1"/>
</dbReference>
<reference evidence="4 5" key="1">
    <citation type="submission" date="2016-07" db="EMBL/GenBank/DDBJ databases">
        <title>Complete genome sequence of Altererythrobacter namhicola JCM 16345T, containing esterase-encoding genes.</title>
        <authorList>
            <person name="Cheng H."/>
            <person name="Wu Y.-H."/>
            <person name="Jian S.-L."/>
            <person name="Huo Y.-Y."/>
            <person name="Wang C.-S."/>
            <person name="Xu X.-W."/>
        </authorList>
    </citation>
    <scope>NUCLEOTIDE SEQUENCE [LARGE SCALE GENOMIC DNA]</scope>
    <source>
        <strain evidence="4 5">JCM 16345</strain>
    </source>
</reference>
<dbReference type="SUPFAM" id="SSF52540">
    <property type="entry name" value="P-loop containing nucleoside triphosphate hydrolases"/>
    <property type="match status" value="1"/>
</dbReference>
<dbReference type="OrthoDB" id="9802264at2"/>
<dbReference type="PANTHER" id="PTHR43514">
    <property type="entry name" value="ABC TRANSPORTER I FAMILY MEMBER 10"/>
    <property type="match status" value="1"/>
</dbReference>
<dbReference type="EC" id="3.6.3.25" evidence="4"/>
<dbReference type="KEGG" id="anh:A6F65_02482"/>
<keyword evidence="4" id="KW-0378">Hydrolase</keyword>
<dbReference type="InterPro" id="IPR003439">
    <property type="entry name" value="ABC_transporter-like_ATP-bd"/>
</dbReference>